<reference evidence="2" key="1">
    <citation type="submission" date="2025-08" db="UniProtKB">
        <authorList>
            <consortium name="RefSeq"/>
        </authorList>
    </citation>
    <scope>IDENTIFICATION</scope>
    <source>
        <tissue evidence="2">Gonads</tissue>
    </source>
</reference>
<dbReference type="KEGG" id="soy:115886930"/>
<evidence type="ECO:0000313" key="2">
    <source>
        <dbReference type="RefSeq" id="XP_030762121.1"/>
    </source>
</evidence>
<dbReference type="AlphaFoldDB" id="A0A6J2YFL1"/>
<evidence type="ECO:0000313" key="1">
    <source>
        <dbReference type="Proteomes" id="UP000504635"/>
    </source>
</evidence>
<proteinExistence type="predicted"/>
<keyword evidence="1" id="KW-1185">Reference proteome</keyword>
<gene>
    <name evidence="2" type="primary">LOC115886930</name>
</gene>
<organism evidence="1 2">
    <name type="scientific">Sitophilus oryzae</name>
    <name type="common">Rice weevil</name>
    <name type="synonym">Curculio oryzae</name>
    <dbReference type="NCBI Taxonomy" id="7048"/>
    <lineage>
        <taxon>Eukaryota</taxon>
        <taxon>Metazoa</taxon>
        <taxon>Ecdysozoa</taxon>
        <taxon>Arthropoda</taxon>
        <taxon>Hexapoda</taxon>
        <taxon>Insecta</taxon>
        <taxon>Pterygota</taxon>
        <taxon>Neoptera</taxon>
        <taxon>Endopterygota</taxon>
        <taxon>Coleoptera</taxon>
        <taxon>Polyphaga</taxon>
        <taxon>Cucujiformia</taxon>
        <taxon>Curculionidae</taxon>
        <taxon>Dryophthorinae</taxon>
        <taxon>Sitophilus</taxon>
    </lineage>
</organism>
<dbReference type="InParanoid" id="A0A6J2YFL1"/>
<dbReference type="Proteomes" id="UP000504635">
    <property type="component" value="Unplaced"/>
</dbReference>
<dbReference type="GeneID" id="115886930"/>
<dbReference type="RefSeq" id="XP_030762121.1">
    <property type="nucleotide sequence ID" value="XM_030906261.1"/>
</dbReference>
<protein>
    <submittedName>
        <fullName evidence="2">Uncharacterized protein LOC115886930</fullName>
    </submittedName>
</protein>
<accession>A0A6J2YFL1</accession>
<name>A0A6J2YFL1_SITOR</name>
<sequence>MEISMLRLSLRDKVPNIEVWGDRTKINGCHRENNYFEMELDRAHCIAKDDRWTKKIIEWRPRHDAFRSRGRPPTRWRGDLRRIHSNWMQIARDRELWKQTREAYVQQWTWLIAG</sequence>
<dbReference type="OrthoDB" id="6757013at2759"/>